<dbReference type="SUPFAM" id="SSF52047">
    <property type="entry name" value="RNI-like"/>
    <property type="match status" value="1"/>
</dbReference>
<evidence type="ECO:0000313" key="2">
    <source>
        <dbReference type="Proteomes" id="UP000807306"/>
    </source>
</evidence>
<comment type="caution">
    <text evidence="1">The sequence shown here is derived from an EMBL/GenBank/DDBJ whole genome shotgun (WGS) entry which is preliminary data.</text>
</comment>
<dbReference type="Proteomes" id="UP000807306">
    <property type="component" value="Unassembled WGS sequence"/>
</dbReference>
<protein>
    <submittedName>
        <fullName evidence="1">Uncharacterized protein</fullName>
    </submittedName>
</protein>
<evidence type="ECO:0000313" key="1">
    <source>
        <dbReference type="EMBL" id="KAF9533846.1"/>
    </source>
</evidence>
<proteinExistence type="predicted"/>
<sequence length="341" mass="38960">MSAYRVRFVSRKINEAIAKHLFREVTIRLGWNRLFVNPPLRELADGTAGQVFREHARVLNLDEILLEDPPPFQDDIHRDHDYNRYLPTEVWYHYPEPMTKDEKIEKYEALMGEVCQILPAAIASMSKLVEIRYQVDFRSSSQWLGSAVSRGLSALSNIGTIRIQIQPRADCSQEDPLENHLQVIGSLKNLHTLEISVLFSHMPSGLDHLWRDMQATGIQLRSISVDDVSFSLLEYLASFTGLQHLTLSLLRPHGEKYVDEEEEMAAFLFKTVLARHDRTLSHLAIVGEANCWSINDYCATALTRCRALVSLTTSLCVLGQTLAFDIRKSLVRFRSKKVTVH</sequence>
<gene>
    <name evidence="1" type="ORF">CPB83DRAFT_411763</name>
</gene>
<organism evidence="1 2">
    <name type="scientific">Crepidotus variabilis</name>
    <dbReference type="NCBI Taxonomy" id="179855"/>
    <lineage>
        <taxon>Eukaryota</taxon>
        <taxon>Fungi</taxon>
        <taxon>Dikarya</taxon>
        <taxon>Basidiomycota</taxon>
        <taxon>Agaricomycotina</taxon>
        <taxon>Agaricomycetes</taxon>
        <taxon>Agaricomycetidae</taxon>
        <taxon>Agaricales</taxon>
        <taxon>Agaricineae</taxon>
        <taxon>Crepidotaceae</taxon>
        <taxon>Crepidotus</taxon>
    </lineage>
</organism>
<keyword evidence="2" id="KW-1185">Reference proteome</keyword>
<dbReference type="OrthoDB" id="2986625at2759"/>
<reference evidence="1" key="1">
    <citation type="submission" date="2020-11" db="EMBL/GenBank/DDBJ databases">
        <authorList>
            <consortium name="DOE Joint Genome Institute"/>
            <person name="Ahrendt S."/>
            <person name="Riley R."/>
            <person name="Andreopoulos W."/>
            <person name="Labutti K."/>
            <person name="Pangilinan J."/>
            <person name="Ruiz-Duenas F.J."/>
            <person name="Barrasa J.M."/>
            <person name="Sanchez-Garcia M."/>
            <person name="Camarero S."/>
            <person name="Miyauchi S."/>
            <person name="Serrano A."/>
            <person name="Linde D."/>
            <person name="Babiker R."/>
            <person name="Drula E."/>
            <person name="Ayuso-Fernandez I."/>
            <person name="Pacheco R."/>
            <person name="Padilla G."/>
            <person name="Ferreira P."/>
            <person name="Barriuso J."/>
            <person name="Kellner H."/>
            <person name="Castanera R."/>
            <person name="Alfaro M."/>
            <person name="Ramirez L."/>
            <person name="Pisabarro A.G."/>
            <person name="Kuo A."/>
            <person name="Tritt A."/>
            <person name="Lipzen A."/>
            <person name="He G."/>
            <person name="Yan M."/>
            <person name="Ng V."/>
            <person name="Cullen D."/>
            <person name="Martin F."/>
            <person name="Rosso M.-N."/>
            <person name="Henrissat B."/>
            <person name="Hibbett D."/>
            <person name="Martinez A.T."/>
            <person name="Grigoriev I.V."/>
        </authorList>
    </citation>
    <scope>NUCLEOTIDE SEQUENCE</scope>
    <source>
        <strain evidence="1">CBS 506.95</strain>
    </source>
</reference>
<dbReference type="EMBL" id="MU157827">
    <property type="protein sequence ID" value="KAF9533846.1"/>
    <property type="molecule type" value="Genomic_DNA"/>
</dbReference>
<accession>A0A9P6EPX1</accession>
<name>A0A9P6EPX1_9AGAR</name>
<dbReference type="AlphaFoldDB" id="A0A9P6EPX1"/>